<evidence type="ECO:0000313" key="4">
    <source>
        <dbReference type="Proteomes" id="UP001518872"/>
    </source>
</evidence>
<evidence type="ECO:0000256" key="1">
    <source>
        <dbReference type="SAM" id="MobiDB-lite"/>
    </source>
</evidence>
<feature type="domain" description="AB hydrolase-1" evidence="2">
    <location>
        <begin position="30"/>
        <end position="140"/>
    </location>
</feature>
<dbReference type="Gene3D" id="3.40.50.1820">
    <property type="entry name" value="alpha/beta hydrolase"/>
    <property type="match status" value="1"/>
</dbReference>
<name>A0ABS2IS88_9ACTN</name>
<sequence length="267" mass="29149">MQQRDLEPFETTSADGARLHGMRRPGTGTPVVLVHGVAMDRRIWADSGFLDAVPDADLLALDLRGRGASERVGLPQRHGIDRHVEDVRAVMDLFGHPEYTVFGVYFGGRTALRVAADDSRVTRAYSFCAHAEEVELPDDAVEQEAAAIEAPDGHRYLTDHFHRVGAPDWMVDACRRVDLPELAAVTRGLWHGSARAVQRRNPGQDLVLITAEGDPERDVFTAGERRLGARIWLVDSPTRVRAAHRLAEVGARVATEAAGQAAGTGAR</sequence>
<accession>A0ABS2IS88</accession>
<dbReference type="SUPFAM" id="SSF53474">
    <property type="entry name" value="alpha/beta-Hydrolases"/>
    <property type="match status" value="1"/>
</dbReference>
<reference evidence="3 4" key="1">
    <citation type="submission" date="2021-02" db="EMBL/GenBank/DDBJ databases">
        <authorList>
            <person name="Ra J.-S."/>
        </authorList>
    </citation>
    <scope>NUCLEOTIDE SEQUENCE [LARGE SCALE GENOMIC DNA]</scope>
    <source>
        <strain evidence="3 4">MMS20-R1-14</strain>
    </source>
</reference>
<comment type="caution">
    <text evidence="3">The sequence shown here is derived from an EMBL/GenBank/DDBJ whole genome shotgun (WGS) entry which is preliminary data.</text>
</comment>
<keyword evidence="3" id="KW-0378">Hydrolase</keyword>
<feature type="region of interest" description="Disordered" evidence="1">
    <location>
        <begin position="1"/>
        <end position="24"/>
    </location>
</feature>
<evidence type="ECO:0000259" key="2">
    <source>
        <dbReference type="Pfam" id="PF00561"/>
    </source>
</evidence>
<dbReference type="GO" id="GO:0016787">
    <property type="term" value="F:hydrolase activity"/>
    <property type="evidence" value="ECO:0007669"/>
    <property type="project" value="UniProtKB-KW"/>
</dbReference>
<organism evidence="3 4">
    <name type="scientific">Micromonospora humida</name>
    <dbReference type="NCBI Taxonomy" id="2809018"/>
    <lineage>
        <taxon>Bacteria</taxon>
        <taxon>Bacillati</taxon>
        <taxon>Actinomycetota</taxon>
        <taxon>Actinomycetes</taxon>
        <taxon>Micromonosporales</taxon>
        <taxon>Micromonosporaceae</taxon>
        <taxon>Micromonospora</taxon>
    </lineage>
</organism>
<dbReference type="EMBL" id="JAFEUC010000005">
    <property type="protein sequence ID" value="MBM7077205.1"/>
    <property type="molecule type" value="Genomic_DNA"/>
</dbReference>
<evidence type="ECO:0000313" key="3">
    <source>
        <dbReference type="EMBL" id="MBM7077205.1"/>
    </source>
</evidence>
<dbReference type="InterPro" id="IPR000073">
    <property type="entry name" value="AB_hydrolase_1"/>
</dbReference>
<dbReference type="RefSeq" id="WP_204925181.1">
    <property type="nucleotide sequence ID" value="NZ_JAFEUC010000005.1"/>
</dbReference>
<proteinExistence type="predicted"/>
<dbReference type="Proteomes" id="UP001518872">
    <property type="component" value="Unassembled WGS sequence"/>
</dbReference>
<keyword evidence="4" id="KW-1185">Reference proteome</keyword>
<protein>
    <submittedName>
        <fullName evidence="3">Alpha/beta fold hydrolase</fullName>
    </submittedName>
</protein>
<gene>
    <name evidence="3" type="ORF">JQX11_12725</name>
</gene>
<dbReference type="InterPro" id="IPR029058">
    <property type="entry name" value="AB_hydrolase_fold"/>
</dbReference>
<dbReference type="Pfam" id="PF00561">
    <property type="entry name" value="Abhydrolase_1"/>
    <property type="match status" value="1"/>
</dbReference>